<comment type="catalytic activity">
    <reaction evidence="1">
        <text>ATP + protein L-histidine = ADP + protein N-phospho-L-histidine.</text>
        <dbReference type="EC" id="2.7.13.3"/>
    </reaction>
</comment>
<evidence type="ECO:0000256" key="2">
    <source>
        <dbReference type="ARBA" id="ARBA00012438"/>
    </source>
</evidence>
<gene>
    <name evidence="13" type="ORF">MIZ03_0147</name>
</gene>
<dbReference type="InterPro" id="IPR005467">
    <property type="entry name" value="His_kinase_dom"/>
</dbReference>
<evidence type="ECO:0000256" key="3">
    <source>
        <dbReference type="ARBA" id="ARBA00022553"/>
    </source>
</evidence>
<dbReference type="InterPro" id="IPR036890">
    <property type="entry name" value="HATPase_C_sf"/>
</dbReference>
<feature type="coiled-coil region" evidence="10">
    <location>
        <begin position="124"/>
        <end position="151"/>
    </location>
</feature>
<proteinExistence type="predicted"/>
<dbReference type="SUPFAM" id="SSF52172">
    <property type="entry name" value="CheY-like"/>
    <property type="match status" value="1"/>
</dbReference>
<dbReference type="PANTHER" id="PTHR24421">
    <property type="entry name" value="NITRATE/NITRITE SENSOR PROTEIN NARX-RELATED"/>
    <property type="match status" value="1"/>
</dbReference>
<evidence type="ECO:0000256" key="10">
    <source>
        <dbReference type="SAM" id="Coils"/>
    </source>
</evidence>
<dbReference type="CDD" id="cd16917">
    <property type="entry name" value="HATPase_UhpB-NarQ-NarX-like"/>
    <property type="match status" value="1"/>
</dbReference>
<feature type="modified residue" description="4-aspartylphosphate" evidence="9">
    <location>
        <position position="57"/>
    </location>
</feature>
<evidence type="ECO:0000256" key="1">
    <source>
        <dbReference type="ARBA" id="ARBA00000085"/>
    </source>
</evidence>
<sequence>MPTPCPRVLVVEDELIVARDIEQQLVTLGYLPVGGASMGEEAITQATELKPDLVLMDIQLAGTMDGIEAAKAIRTQLGLPVVFLTAFSADDILARAKLTEPFGYILKPFSERELGTVLAMALYKHQAEARLRTSTRQLKALSQRVLEVQEQERRRVAIELHDELGQSLTAIKINLQLGERFKDRAPPELYAENLRIVEEALKQVRHLATGLRPSMLDDLGLAPALKWMAEQSASRSGLEVSFHHERTQVRLAPEIETACFRIVQEALTNISRHAQAKRVAISLRRDGTDLLLCVQDDGLGFDLAAMQERATAGGSLGVLGMQERATLLGGQLSVVSALGQGCTVQLRAPWRNLEERP</sequence>
<keyword evidence="7" id="KW-0067">ATP-binding</keyword>
<keyword evidence="8" id="KW-0902">Two-component regulatory system</keyword>
<dbReference type="Pfam" id="PF00072">
    <property type="entry name" value="Response_reg"/>
    <property type="match status" value="1"/>
</dbReference>
<evidence type="ECO:0000256" key="6">
    <source>
        <dbReference type="ARBA" id="ARBA00022777"/>
    </source>
</evidence>
<protein>
    <recommendedName>
        <fullName evidence="2">histidine kinase</fullName>
        <ecNumber evidence="2">2.7.13.3</ecNumber>
    </recommendedName>
</protein>
<reference evidence="13 14" key="1">
    <citation type="journal article" date="2021" name="Microbiol. Spectr.">
        <title>A Single Bacterium Capable of Oxidation and Reduction of Iron at Circumneutral pH.</title>
        <authorList>
            <person name="Kato S."/>
            <person name="Ohkuma M."/>
        </authorList>
    </citation>
    <scope>NUCLEOTIDE SEQUENCE [LARGE SCALE GENOMIC DNA]</scope>
    <source>
        <strain evidence="13 14">MIZ03</strain>
    </source>
</reference>
<keyword evidence="5" id="KW-0547">Nucleotide-binding</keyword>
<evidence type="ECO:0000256" key="8">
    <source>
        <dbReference type="ARBA" id="ARBA00023012"/>
    </source>
</evidence>
<keyword evidence="3 9" id="KW-0597">Phosphoprotein</keyword>
<organism evidence="13 14">
    <name type="scientific">Rhodoferax lithotrophicus</name>
    <dbReference type="NCBI Taxonomy" id="2798804"/>
    <lineage>
        <taxon>Bacteria</taxon>
        <taxon>Pseudomonadati</taxon>
        <taxon>Pseudomonadota</taxon>
        <taxon>Betaproteobacteria</taxon>
        <taxon>Burkholderiales</taxon>
        <taxon>Comamonadaceae</taxon>
        <taxon>Rhodoferax</taxon>
    </lineage>
</organism>
<dbReference type="EC" id="2.7.13.3" evidence="2"/>
<accession>A0ABM7MGF8</accession>
<dbReference type="Gene3D" id="1.20.5.1930">
    <property type="match status" value="1"/>
</dbReference>
<dbReference type="EMBL" id="AP024238">
    <property type="protein sequence ID" value="BCO25287.1"/>
    <property type="molecule type" value="Genomic_DNA"/>
</dbReference>
<evidence type="ECO:0000256" key="5">
    <source>
        <dbReference type="ARBA" id="ARBA00022741"/>
    </source>
</evidence>
<dbReference type="RefSeq" id="WP_223906690.1">
    <property type="nucleotide sequence ID" value="NZ_AP024238.1"/>
</dbReference>
<feature type="domain" description="Response regulatory" evidence="12">
    <location>
        <begin position="7"/>
        <end position="122"/>
    </location>
</feature>
<evidence type="ECO:0000313" key="13">
    <source>
        <dbReference type="EMBL" id="BCO25287.1"/>
    </source>
</evidence>
<dbReference type="CDD" id="cd17534">
    <property type="entry name" value="REC_DC-like"/>
    <property type="match status" value="1"/>
</dbReference>
<evidence type="ECO:0000256" key="4">
    <source>
        <dbReference type="ARBA" id="ARBA00022679"/>
    </source>
</evidence>
<evidence type="ECO:0000256" key="7">
    <source>
        <dbReference type="ARBA" id="ARBA00022840"/>
    </source>
</evidence>
<dbReference type="InterPro" id="IPR011712">
    <property type="entry name" value="Sig_transdc_His_kin_sub3_dim/P"/>
</dbReference>
<keyword evidence="4" id="KW-0808">Transferase</keyword>
<dbReference type="PANTHER" id="PTHR24421:SF10">
    <property type="entry name" value="NITRATE_NITRITE SENSOR PROTEIN NARQ"/>
    <property type="match status" value="1"/>
</dbReference>
<dbReference type="InterPro" id="IPR001789">
    <property type="entry name" value="Sig_transdc_resp-reg_receiver"/>
</dbReference>
<evidence type="ECO:0000313" key="14">
    <source>
        <dbReference type="Proteomes" id="UP000824366"/>
    </source>
</evidence>
<dbReference type="InterPro" id="IPR050482">
    <property type="entry name" value="Sensor_HK_TwoCompSys"/>
</dbReference>
<dbReference type="SUPFAM" id="SSF55874">
    <property type="entry name" value="ATPase domain of HSP90 chaperone/DNA topoisomerase II/histidine kinase"/>
    <property type="match status" value="1"/>
</dbReference>
<dbReference type="Pfam" id="PF02518">
    <property type="entry name" value="HATPase_c"/>
    <property type="match status" value="1"/>
</dbReference>
<keyword evidence="6" id="KW-0418">Kinase</keyword>
<dbReference type="Proteomes" id="UP000824366">
    <property type="component" value="Chromosome"/>
</dbReference>
<keyword evidence="10" id="KW-0175">Coiled coil</keyword>
<evidence type="ECO:0000259" key="11">
    <source>
        <dbReference type="PROSITE" id="PS50109"/>
    </source>
</evidence>
<dbReference type="Gene3D" id="3.30.565.10">
    <property type="entry name" value="Histidine kinase-like ATPase, C-terminal domain"/>
    <property type="match status" value="1"/>
</dbReference>
<dbReference type="Pfam" id="PF07730">
    <property type="entry name" value="HisKA_3"/>
    <property type="match status" value="1"/>
</dbReference>
<dbReference type="InterPro" id="IPR003594">
    <property type="entry name" value="HATPase_dom"/>
</dbReference>
<dbReference type="PROSITE" id="PS50109">
    <property type="entry name" value="HIS_KIN"/>
    <property type="match status" value="1"/>
</dbReference>
<dbReference type="SMART" id="SM00387">
    <property type="entry name" value="HATPase_c"/>
    <property type="match status" value="1"/>
</dbReference>
<evidence type="ECO:0000256" key="9">
    <source>
        <dbReference type="PROSITE-ProRule" id="PRU00169"/>
    </source>
</evidence>
<dbReference type="InterPro" id="IPR011006">
    <property type="entry name" value="CheY-like_superfamily"/>
</dbReference>
<dbReference type="SMART" id="SM00448">
    <property type="entry name" value="REC"/>
    <property type="match status" value="1"/>
</dbReference>
<name>A0ABM7MGF8_9BURK</name>
<dbReference type="PROSITE" id="PS50110">
    <property type="entry name" value="RESPONSE_REGULATORY"/>
    <property type="match status" value="1"/>
</dbReference>
<keyword evidence="14" id="KW-1185">Reference proteome</keyword>
<evidence type="ECO:0000259" key="12">
    <source>
        <dbReference type="PROSITE" id="PS50110"/>
    </source>
</evidence>
<dbReference type="Gene3D" id="3.40.50.2300">
    <property type="match status" value="1"/>
</dbReference>
<feature type="domain" description="Histidine kinase" evidence="11">
    <location>
        <begin position="159"/>
        <end position="352"/>
    </location>
</feature>